<sequence>MIDVRFTQGFKRRLKGLRKRYRQIQSDIQPIIDELQKGNFIGAQISGTTATVFKVWAKNSDIPTGKSGGYRLIYQVISPEIIVLLLVYAKSDQADVSLTDLEESIRRALDE</sequence>
<dbReference type="InterPro" id="IPR035093">
    <property type="entry name" value="RelE/ParE_toxin_dom_sf"/>
</dbReference>
<dbReference type="SUPFAM" id="SSF143011">
    <property type="entry name" value="RelE-like"/>
    <property type="match status" value="1"/>
</dbReference>
<gene>
    <name evidence="1" type="ORF">IQ260_24095</name>
</gene>
<comment type="caution">
    <text evidence="1">The sequence shown here is derived from an EMBL/GenBank/DDBJ whole genome shotgun (WGS) entry which is preliminary data.</text>
</comment>
<dbReference type="RefSeq" id="WP_193995618.1">
    <property type="nucleotide sequence ID" value="NZ_JADEXP010000315.1"/>
</dbReference>
<dbReference type="AlphaFoldDB" id="A0A928ZYF2"/>
<accession>A0A928ZYF2</accession>
<dbReference type="Proteomes" id="UP000615026">
    <property type="component" value="Unassembled WGS sequence"/>
</dbReference>
<keyword evidence="2" id="KW-1185">Reference proteome</keyword>
<organism evidence="1 2">
    <name type="scientific">Leptolyngbya cf. ectocarpi LEGE 11479</name>
    <dbReference type="NCBI Taxonomy" id="1828722"/>
    <lineage>
        <taxon>Bacteria</taxon>
        <taxon>Bacillati</taxon>
        <taxon>Cyanobacteriota</taxon>
        <taxon>Cyanophyceae</taxon>
        <taxon>Leptolyngbyales</taxon>
        <taxon>Leptolyngbyaceae</taxon>
        <taxon>Leptolyngbya group</taxon>
        <taxon>Leptolyngbya</taxon>
    </lineage>
</organism>
<evidence type="ECO:0000313" key="2">
    <source>
        <dbReference type="Proteomes" id="UP000615026"/>
    </source>
</evidence>
<evidence type="ECO:0000313" key="1">
    <source>
        <dbReference type="EMBL" id="MBE9069730.1"/>
    </source>
</evidence>
<protein>
    <submittedName>
        <fullName evidence="1">Type II toxin-antitoxin system RelE/ParE family toxin</fullName>
    </submittedName>
</protein>
<reference evidence="1" key="1">
    <citation type="submission" date="2020-10" db="EMBL/GenBank/DDBJ databases">
        <authorList>
            <person name="Castelo-Branco R."/>
            <person name="Eusebio N."/>
            <person name="Adriana R."/>
            <person name="Vieira A."/>
            <person name="Brugerolle De Fraissinette N."/>
            <person name="Rezende De Castro R."/>
            <person name="Schneider M.P."/>
            <person name="Vasconcelos V."/>
            <person name="Leao P.N."/>
        </authorList>
    </citation>
    <scope>NUCLEOTIDE SEQUENCE</scope>
    <source>
        <strain evidence="1">LEGE 11479</strain>
    </source>
</reference>
<proteinExistence type="predicted"/>
<name>A0A928ZYF2_LEPEC</name>
<dbReference type="EMBL" id="JADEXP010000315">
    <property type="protein sequence ID" value="MBE9069730.1"/>
    <property type="molecule type" value="Genomic_DNA"/>
</dbReference>